<reference evidence="1 3" key="1">
    <citation type="submission" date="2015-12" db="EMBL/GenBank/DDBJ databases">
        <title>Amycolatopsis regifaucium genome sequencing and assembly.</title>
        <authorList>
            <person name="Mayilraj S."/>
        </authorList>
    </citation>
    <scope>NUCLEOTIDE SEQUENCE [LARGE SCALE GENOMIC DNA]</scope>
    <source>
        <strain evidence="1 3">GY080</strain>
    </source>
</reference>
<keyword evidence="4" id="KW-1185">Reference proteome</keyword>
<accession>A0A154MU13</accession>
<protein>
    <submittedName>
        <fullName evidence="1">Glycosyltransferase involved in cell wall biogenesis</fullName>
    </submittedName>
</protein>
<dbReference type="PANTHER" id="PTHR36529:SF1">
    <property type="entry name" value="GLYCOSYLTRANSFERASE"/>
    <property type="match status" value="1"/>
</dbReference>
<dbReference type="EMBL" id="LQCI01000003">
    <property type="protein sequence ID" value="KZB87413.1"/>
    <property type="molecule type" value="Genomic_DNA"/>
</dbReference>
<sequence>MTFCLLIVAKAPVPGFAKTRLCPPATPEQAAGIAAASLLDTLDAALLTHRARIVVALTGELGDAARGEEIAAVLENTDVIPQRGNGFDVRLANAHADTAALHPGFPVLQIGMDTPQVTPDSLAAAAEPLTTRDSVLGLAEDGGWWALGLADPAHAKALAGVPMSRHDTGRETLRALTDVGLCPRALPTLSDVDTITDARRVAAANPHGRFARAVVEVR</sequence>
<proteinExistence type="predicted"/>
<gene>
    <name evidence="2" type="ORF">ATP06_0213240</name>
    <name evidence="1" type="ORF">AVL48_22480</name>
</gene>
<dbReference type="Gene3D" id="3.90.550.10">
    <property type="entry name" value="Spore Coat Polysaccharide Biosynthesis Protein SpsA, Chain A"/>
    <property type="match status" value="1"/>
</dbReference>
<dbReference type="InterPro" id="IPR018641">
    <property type="entry name" value="Trfase_1_rSAM/seldom-assoc"/>
</dbReference>
<dbReference type="InterPro" id="IPR029044">
    <property type="entry name" value="Nucleotide-diphossugar_trans"/>
</dbReference>
<evidence type="ECO:0000313" key="2">
    <source>
        <dbReference type="EMBL" id="OKA08248.1"/>
    </source>
</evidence>
<dbReference type="RefSeq" id="WP_061984832.1">
    <property type="nucleotide sequence ID" value="NZ_FOPQ01000010.1"/>
</dbReference>
<evidence type="ECO:0000313" key="1">
    <source>
        <dbReference type="EMBL" id="KZB87413.1"/>
    </source>
</evidence>
<organism evidence="1 3">
    <name type="scientific">Amycolatopsis regifaucium</name>
    <dbReference type="NCBI Taxonomy" id="546365"/>
    <lineage>
        <taxon>Bacteria</taxon>
        <taxon>Bacillati</taxon>
        <taxon>Actinomycetota</taxon>
        <taxon>Actinomycetes</taxon>
        <taxon>Pseudonocardiales</taxon>
        <taxon>Pseudonocardiaceae</taxon>
        <taxon>Amycolatopsis</taxon>
    </lineage>
</organism>
<dbReference type="Proteomes" id="UP000076321">
    <property type="component" value="Unassembled WGS sequence"/>
</dbReference>
<dbReference type="PANTHER" id="PTHR36529">
    <property type="entry name" value="SLL1095 PROTEIN"/>
    <property type="match status" value="1"/>
</dbReference>
<dbReference type="AlphaFoldDB" id="A0A154MU13"/>
<comment type="caution">
    <text evidence="1">The sequence shown here is derived from an EMBL/GenBank/DDBJ whole genome shotgun (WGS) entry which is preliminary data.</text>
</comment>
<evidence type="ECO:0000313" key="3">
    <source>
        <dbReference type="Proteomes" id="UP000076321"/>
    </source>
</evidence>
<reference evidence="2 4" key="2">
    <citation type="submission" date="2016-11" db="EMBL/GenBank/DDBJ databases">
        <title>Genome sequencing of Amycolatopsis regifaucium.</title>
        <authorList>
            <person name="Mayilraj S."/>
            <person name="Kaur N."/>
        </authorList>
    </citation>
    <scope>NUCLEOTIDE SEQUENCE [LARGE SCALE GENOMIC DNA]</scope>
    <source>
        <strain evidence="2 4">GY080</strain>
    </source>
</reference>
<evidence type="ECO:0000313" key="4">
    <source>
        <dbReference type="Proteomes" id="UP000186883"/>
    </source>
</evidence>
<dbReference type="Pfam" id="PF09837">
    <property type="entry name" value="DUF2064"/>
    <property type="match status" value="1"/>
</dbReference>
<keyword evidence="1" id="KW-0808">Transferase</keyword>
<dbReference type="EMBL" id="LOBU02000012">
    <property type="protein sequence ID" value="OKA08248.1"/>
    <property type="molecule type" value="Genomic_DNA"/>
</dbReference>
<dbReference type="OrthoDB" id="9798250at2"/>
<dbReference type="GO" id="GO:0016740">
    <property type="term" value="F:transferase activity"/>
    <property type="evidence" value="ECO:0007669"/>
    <property type="project" value="UniProtKB-KW"/>
</dbReference>
<name>A0A154MU13_9PSEU</name>
<dbReference type="SUPFAM" id="SSF53448">
    <property type="entry name" value="Nucleotide-diphospho-sugar transferases"/>
    <property type="match status" value="1"/>
</dbReference>
<dbReference type="Proteomes" id="UP000186883">
    <property type="component" value="Unassembled WGS sequence"/>
</dbReference>